<evidence type="ECO:0000259" key="1">
    <source>
        <dbReference type="Pfam" id="PF01656"/>
    </source>
</evidence>
<dbReference type="Pfam" id="PF01656">
    <property type="entry name" value="CbiA"/>
    <property type="match status" value="1"/>
</dbReference>
<dbReference type="Proteomes" id="UP000008130">
    <property type="component" value="Chromosome"/>
</dbReference>
<feature type="domain" description="CobQ/CobB/MinD/ParA nucleotide binding" evidence="1">
    <location>
        <begin position="17"/>
        <end position="202"/>
    </location>
</feature>
<reference evidence="2 3" key="1">
    <citation type="journal article" date="2011" name="J. Bacteriol.">
        <title>Complete genome sequence of Polymorphum gilvum SL003B-26A1T, a crude oil-degrading bacterium from oil-polluted saline soil.</title>
        <authorList>
            <person name="Li S.G."/>
            <person name="Tang Y.Q."/>
            <person name="Nie Y."/>
            <person name="Cai M."/>
            <person name="Wu X.L."/>
        </authorList>
    </citation>
    <scope>NUCLEOTIDE SEQUENCE [LARGE SCALE GENOMIC DNA]</scope>
    <source>
        <strain evidence="3">LMG 25793 / CGMCC 1.9160 / SL003B-26A1</strain>
    </source>
</reference>
<evidence type="ECO:0000313" key="3">
    <source>
        <dbReference type="Proteomes" id="UP000008130"/>
    </source>
</evidence>
<dbReference type="AlphaFoldDB" id="F2IW27"/>
<dbReference type="HOGENOM" id="CLU_037612_5_3_5"/>
<organism evidence="2 3">
    <name type="scientific">Polymorphum gilvum (strain LMG 25793 / CGMCC 1.9160 / SL003B-26A1)</name>
    <dbReference type="NCBI Taxonomy" id="991905"/>
    <lineage>
        <taxon>Bacteria</taxon>
        <taxon>Pseudomonadati</taxon>
        <taxon>Pseudomonadota</taxon>
        <taxon>Alphaproteobacteria</taxon>
        <taxon>Rhodobacterales</taxon>
        <taxon>Paracoccaceae</taxon>
        <taxon>Polymorphum</taxon>
    </lineage>
</organism>
<protein>
    <submittedName>
        <fullName evidence="2">ParA family protein</fullName>
    </submittedName>
</protein>
<keyword evidence="3" id="KW-1185">Reference proteome</keyword>
<dbReference type="KEGG" id="pgv:SL003B_1883"/>
<dbReference type="NCBIfam" id="NF041546">
    <property type="entry name" value="ParA_partition"/>
    <property type="match status" value="1"/>
</dbReference>
<dbReference type="STRING" id="991905.SL003B_1883"/>
<sequence>MGPDKTIGRQDMAGRIVTVAQQKGGSGKTTLAAHLAVGLTRLADGAPAFRVAILDVDPQGSLGTWFEARERSLGEAATGLEFRTASGWGARREARALARDFDFVLVDTPPKTDVDAKPAIDAADLVVVPVQPTPVDLWATGQTIQMARRESTPAVLVLNRVPPRAALTADMAEAIEKSGFERLAAHLGNRTAFAASMGEGRTVQETDARGKAAAEVEALVRALLDRLG</sequence>
<name>F2IW27_POLGS</name>
<dbReference type="EMBL" id="CP002568">
    <property type="protein sequence ID" value="ADZ70309.1"/>
    <property type="molecule type" value="Genomic_DNA"/>
</dbReference>
<proteinExistence type="predicted"/>
<dbReference type="PANTHER" id="PTHR13696:SF96">
    <property type="entry name" value="COBQ_COBB_MIND_PARA NUCLEOTIDE BINDING DOMAIN-CONTAINING PROTEIN"/>
    <property type="match status" value="1"/>
</dbReference>
<dbReference type="PANTHER" id="PTHR13696">
    <property type="entry name" value="P-LOOP CONTAINING NUCLEOSIDE TRIPHOSPHATE HYDROLASE"/>
    <property type="match status" value="1"/>
</dbReference>
<dbReference type="eggNOG" id="COG1192">
    <property type="taxonomic scope" value="Bacteria"/>
</dbReference>
<dbReference type="SUPFAM" id="SSF52540">
    <property type="entry name" value="P-loop containing nucleoside triphosphate hydrolases"/>
    <property type="match status" value="1"/>
</dbReference>
<dbReference type="Gene3D" id="3.40.50.300">
    <property type="entry name" value="P-loop containing nucleotide triphosphate hydrolases"/>
    <property type="match status" value="1"/>
</dbReference>
<dbReference type="CDD" id="cd02042">
    <property type="entry name" value="ParAB_family"/>
    <property type="match status" value="1"/>
</dbReference>
<evidence type="ECO:0000313" key="2">
    <source>
        <dbReference type="EMBL" id="ADZ70309.1"/>
    </source>
</evidence>
<dbReference type="InterPro" id="IPR002586">
    <property type="entry name" value="CobQ/CobB/MinD/ParA_Nub-bd_dom"/>
</dbReference>
<accession>F2IW27</accession>
<dbReference type="PATRIC" id="fig|991905.3.peg.1931"/>
<dbReference type="PIRSF" id="PIRSF009320">
    <property type="entry name" value="Nuc_binding_HP_1000"/>
    <property type="match status" value="1"/>
</dbReference>
<gene>
    <name evidence="2" type="ordered locus">SL003B_1883</name>
</gene>
<dbReference type="InterPro" id="IPR048089">
    <property type="entry name" value="McdA"/>
</dbReference>
<dbReference type="InterPro" id="IPR050678">
    <property type="entry name" value="DNA_Partitioning_ATPase"/>
</dbReference>
<dbReference type="InterPro" id="IPR027417">
    <property type="entry name" value="P-loop_NTPase"/>
</dbReference>